<dbReference type="PANTHER" id="PTHR43569:SF2">
    <property type="entry name" value="AMIDOHYDROLASE-RELATED DOMAIN-CONTAINING PROTEIN"/>
    <property type="match status" value="1"/>
</dbReference>
<dbReference type="PANTHER" id="PTHR43569">
    <property type="entry name" value="AMIDOHYDROLASE"/>
    <property type="match status" value="1"/>
</dbReference>
<dbReference type="InterPro" id="IPR052350">
    <property type="entry name" value="Metallo-dep_Lactonases"/>
</dbReference>
<evidence type="ECO:0000256" key="1">
    <source>
        <dbReference type="ARBA" id="ARBA00038310"/>
    </source>
</evidence>
<name>A0A9W4QVA0_9GAMM</name>
<keyword evidence="4" id="KW-1185">Reference proteome</keyword>
<dbReference type="SUPFAM" id="SSF51556">
    <property type="entry name" value="Metallo-dependent hydrolases"/>
    <property type="match status" value="1"/>
</dbReference>
<evidence type="ECO:0000259" key="2">
    <source>
        <dbReference type="Pfam" id="PF04909"/>
    </source>
</evidence>
<protein>
    <recommendedName>
        <fullName evidence="2">Amidohydrolase-related domain-containing protein</fullName>
    </recommendedName>
</protein>
<accession>A0A9W4QVA0</accession>
<proteinExistence type="inferred from homology"/>
<dbReference type="EMBL" id="CAMAPC010000004">
    <property type="protein sequence ID" value="CAH9054302.1"/>
    <property type="molecule type" value="Genomic_DNA"/>
</dbReference>
<organism evidence="3 4">
    <name type="scientific">Pseudoalteromonas holothuriae</name>
    <dbReference type="NCBI Taxonomy" id="2963714"/>
    <lineage>
        <taxon>Bacteria</taxon>
        <taxon>Pseudomonadati</taxon>
        <taxon>Pseudomonadota</taxon>
        <taxon>Gammaproteobacteria</taxon>
        <taxon>Alteromonadales</taxon>
        <taxon>Pseudoalteromonadaceae</taxon>
        <taxon>Pseudoalteromonas</taxon>
    </lineage>
</organism>
<dbReference type="InterPro" id="IPR032466">
    <property type="entry name" value="Metal_Hydrolase"/>
</dbReference>
<dbReference type="InterPro" id="IPR006680">
    <property type="entry name" value="Amidohydro-rel"/>
</dbReference>
<comment type="caution">
    <text evidence="3">The sequence shown here is derived from an EMBL/GenBank/DDBJ whole genome shotgun (WGS) entry which is preliminary data.</text>
</comment>
<dbReference type="AlphaFoldDB" id="A0A9W4QVA0"/>
<dbReference type="Pfam" id="PF04909">
    <property type="entry name" value="Amidohydro_2"/>
    <property type="match status" value="1"/>
</dbReference>
<comment type="similarity">
    <text evidence="1">Belongs to the metallo-dependent hydrolases superfamily.</text>
</comment>
<dbReference type="RefSeq" id="WP_261626084.1">
    <property type="nucleotide sequence ID" value="NZ_CAMAPC010000004.1"/>
</dbReference>
<dbReference type="GO" id="GO:0016787">
    <property type="term" value="F:hydrolase activity"/>
    <property type="evidence" value="ECO:0007669"/>
    <property type="project" value="InterPro"/>
</dbReference>
<sequence length="278" mass="31900">MTPIIDPHLHFFDLAQGQYQWLRGSTPPPWPNLEKIIRDHSLIDLQLDSEFYLAGLVHIEAGFNNTRPDAELYWLAEHIKTLPYQAIAYLDIAQDPTAFSMQLNLLKNAPGFIGIRDITEGHEAQKLLHPNTAINLSRLAELNIIFEAQFELEQTDVTKQFSALCAQLNTLQVIINHSGFLRQNTNWQAGLHQMATCSNIAIKYSGQEHVTKPLSNTAQLAFLLDAFGPERVMFASNYPVCLIRADYAKVWRQYYQLVDDTKLWERLSFTNAKRIYRL</sequence>
<evidence type="ECO:0000313" key="4">
    <source>
        <dbReference type="Proteomes" id="UP001152467"/>
    </source>
</evidence>
<evidence type="ECO:0000313" key="3">
    <source>
        <dbReference type="EMBL" id="CAH9054302.1"/>
    </source>
</evidence>
<reference evidence="3" key="1">
    <citation type="submission" date="2022-07" db="EMBL/GenBank/DDBJ databases">
        <authorList>
            <person name="Criscuolo A."/>
        </authorList>
    </citation>
    <scope>NUCLEOTIDE SEQUENCE</scope>
    <source>
        <strain evidence="3">CIP111854</strain>
    </source>
</reference>
<dbReference type="Proteomes" id="UP001152467">
    <property type="component" value="Unassembled WGS sequence"/>
</dbReference>
<gene>
    <name evidence="3" type="ORF">PSECIP111854_01345</name>
</gene>
<feature type="domain" description="Amidohydrolase-related" evidence="2">
    <location>
        <begin position="5"/>
        <end position="278"/>
    </location>
</feature>
<dbReference type="Gene3D" id="3.20.20.140">
    <property type="entry name" value="Metal-dependent hydrolases"/>
    <property type="match status" value="1"/>
</dbReference>